<dbReference type="Pfam" id="PF09519">
    <property type="entry name" value="RE_HindVP"/>
    <property type="match status" value="1"/>
</dbReference>
<evidence type="ECO:0000313" key="1">
    <source>
        <dbReference type="EMBL" id="WOB43168.1"/>
    </source>
</evidence>
<accession>A0AA97BPL4</accession>
<keyword evidence="1" id="KW-0255">Endonuclease</keyword>
<dbReference type="EMBL" id="CP053540">
    <property type="protein sequence ID" value="WOB43168.1"/>
    <property type="molecule type" value="Genomic_DNA"/>
</dbReference>
<reference evidence="1" key="1">
    <citation type="submission" date="2020-05" db="EMBL/GenBank/DDBJ databases">
        <authorList>
            <person name="Zhu T."/>
            <person name="Keshari N."/>
            <person name="Lu X."/>
        </authorList>
    </citation>
    <scope>NUCLEOTIDE SEQUENCE</scope>
    <source>
        <strain evidence="1">NK1-22</strain>
    </source>
</reference>
<protein>
    <submittedName>
        <fullName evidence="1">HindVP family restriction endonuclease</fullName>
    </submittedName>
</protein>
<keyword evidence="1" id="KW-0378">Hydrolase</keyword>
<name>A0AA97BPL4_9CYAN</name>
<sequence>MFLENTANQQPGLFGLKYSNRDFTQKEAWGKNCFNSSLPASLCSYLYSRNLENIYIKLNSSLRVEHSSISTDTLYGIDPQSDNLFYAFESQFTPYQQYLIGTLPGVDLVTQARNTGTCLQAIEIKLTALPDHTTCDLSEDRYGCEIVVRPDTIVYLACSFAEFFRQHPSYIRNLIDENFSAVSDWTEPDFIMPYIPQMINVIDSMALLMLERQKPLLIQPVWKTEGKSPKLSENCLDVFVWSNLAFTRLFVDLAKLELNAFNRIRSIARHTRTIVWLFKMMYDFSIHGSFNHRRIIDSLSYNTRNDKAFAVNGRVTHAYMRSEELRRPRIQKGEIKRIILGGGQNLLSPERRFDAIIYNSPDLFNY</sequence>
<dbReference type="GO" id="GO:0009036">
    <property type="term" value="F:type II site-specific deoxyribonuclease activity"/>
    <property type="evidence" value="ECO:0007669"/>
    <property type="project" value="InterPro"/>
</dbReference>
<dbReference type="REBASE" id="767797">
    <property type="entry name" value="TorNK122ORF8355P"/>
</dbReference>
<gene>
    <name evidence="1" type="ORF">HNI00_08360</name>
</gene>
<dbReference type="AlphaFoldDB" id="A0AA97BPL4"/>
<keyword evidence="1" id="KW-0540">Nuclease</keyword>
<dbReference type="GO" id="GO:0009307">
    <property type="term" value="P:DNA restriction-modification system"/>
    <property type="evidence" value="ECO:0007669"/>
    <property type="project" value="InterPro"/>
</dbReference>
<proteinExistence type="predicted"/>
<dbReference type="InterPro" id="IPR019044">
    <property type="entry name" value="Restrct_endonuc_II_HindVP"/>
</dbReference>
<dbReference type="RefSeq" id="WP_316792401.1">
    <property type="nucleotide sequence ID" value="NZ_CP053540.1"/>
</dbReference>
<organism evidence="1">
    <name type="scientific">Thermoleptolyngbya oregonensis NK1-22</name>
    <dbReference type="NCBI Taxonomy" id="2547457"/>
    <lineage>
        <taxon>Bacteria</taxon>
        <taxon>Bacillati</taxon>
        <taxon>Cyanobacteriota</taxon>
        <taxon>Cyanophyceae</taxon>
        <taxon>Oculatellales</taxon>
        <taxon>Oculatellaceae</taxon>
        <taxon>Thermoleptolyngbya</taxon>
    </lineage>
</organism>
<dbReference type="KEGG" id="tog:HNI00_08360"/>
<dbReference type="GO" id="GO:0003677">
    <property type="term" value="F:DNA binding"/>
    <property type="evidence" value="ECO:0007669"/>
    <property type="project" value="InterPro"/>
</dbReference>